<evidence type="ECO:0000313" key="2">
    <source>
        <dbReference type="EMBL" id="CAI2164500.1"/>
    </source>
</evidence>
<evidence type="ECO:0000256" key="1">
    <source>
        <dbReference type="SAM" id="Phobius"/>
    </source>
</evidence>
<dbReference type="Proteomes" id="UP001153678">
    <property type="component" value="Unassembled WGS sequence"/>
</dbReference>
<comment type="caution">
    <text evidence="2">The sequence shown here is derived from an EMBL/GenBank/DDBJ whole genome shotgun (WGS) entry which is preliminary data.</text>
</comment>
<dbReference type="AlphaFoldDB" id="A0A9W4SD34"/>
<dbReference type="InterPro" id="IPR038213">
    <property type="entry name" value="IFI6/IFI27-like_sf"/>
</dbReference>
<sequence>MGIISYIVVSTVGGVAAMVGAPAALAILGFSATGVVAGSLAAGAQGYIGSVTAGTTAQRKAWINYTQYLYRLHVSEIQINDFNLRAECYKGAFEIVNFDRN</sequence>
<name>A0A9W4SD34_9GLOM</name>
<protein>
    <submittedName>
        <fullName evidence="2">13882_t:CDS:1</fullName>
    </submittedName>
</protein>
<dbReference type="Gene3D" id="6.10.110.10">
    <property type="match status" value="1"/>
</dbReference>
<evidence type="ECO:0000313" key="3">
    <source>
        <dbReference type="Proteomes" id="UP001153678"/>
    </source>
</evidence>
<gene>
    <name evidence="2" type="ORF">FWILDA_LOCUS1599</name>
</gene>
<keyword evidence="3" id="KW-1185">Reference proteome</keyword>
<feature type="transmembrane region" description="Helical" evidence="1">
    <location>
        <begin position="6"/>
        <end position="30"/>
    </location>
</feature>
<dbReference type="EMBL" id="CAMKVN010000159">
    <property type="protein sequence ID" value="CAI2164500.1"/>
    <property type="molecule type" value="Genomic_DNA"/>
</dbReference>
<reference evidence="2" key="1">
    <citation type="submission" date="2022-08" db="EMBL/GenBank/DDBJ databases">
        <authorList>
            <person name="Kallberg Y."/>
            <person name="Tangrot J."/>
            <person name="Rosling A."/>
        </authorList>
    </citation>
    <scope>NUCLEOTIDE SEQUENCE</scope>
    <source>
        <strain evidence="2">Wild A</strain>
    </source>
</reference>
<keyword evidence="1" id="KW-0812">Transmembrane</keyword>
<accession>A0A9W4SD34</accession>
<keyword evidence="1" id="KW-1133">Transmembrane helix</keyword>
<dbReference type="OrthoDB" id="440424at2759"/>
<keyword evidence="1" id="KW-0472">Membrane</keyword>
<organism evidence="2 3">
    <name type="scientific">Funneliformis geosporum</name>
    <dbReference type="NCBI Taxonomy" id="1117311"/>
    <lineage>
        <taxon>Eukaryota</taxon>
        <taxon>Fungi</taxon>
        <taxon>Fungi incertae sedis</taxon>
        <taxon>Mucoromycota</taxon>
        <taxon>Glomeromycotina</taxon>
        <taxon>Glomeromycetes</taxon>
        <taxon>Glomerales</taxon>
        <taxon>Glomeraceae</taxon>
        <taxon>Funneliformis</taxon>
    </lineage>
</organism>
<proteinExistence type="predicted"/>